<evidence type="ECO:0000313" key="2">
    <source>
        <dbReference type="EMBL" id="KHN13059.1"/>
    </source>
</evidence>
<proteinExistence type="predicted"/>
<sequence length="58" mass="6291">MNSLSEADWLNEPHPLSEAASSLSGCKTLEEDKSESRAQPARPVRMLSLLALSVPRLA</sequence>
<reference evidence="2" key="1">
    <citation type="submission" date="2014-07" db="EMBL/GenBank/DDBJ databases">
        <title>Identification of a novel salt tolerance gene in wild soybean by whole-genome sequencing.</title>
        <authorList>
            <person name="Lam H.-M."/>
            <person name="Qi X."/>
            <person name="Li M.-W."/>
            <person name="Liu X."/>
            <person name="Xie M."/>
            <person name="Ni M."/>
            <person name="Xu X."/>
        </authorList>
    </citation>
    <scope>NUCLEOTIDE SEQUENCE [LARGE SCALE GENOMIC DNA]</scope>
    <source>
        <tissue evidence="2">Root</tissue>
    </source>
</reference>
<accession>A0A0B2PZF1</accession>
<evidence type="ECO:0000256" key="1">
    <source>
        <dbReference type="SAM" id="MobiDB-lite"/>
    </source>
</evidence>
<dbReference type="Proteomes" id="UP000053555">
    <property type="component" value="Unassembled WGS sequence"/>
</dbReference>
<protein>
    <submittedName>
        <fullName evidence="2">Uncharacterized protein</fullName>
    </submittedName>
</protein>
<feature type="region of interest" description="Disordered" evidence="1">
    <location>
        <begin position="1"/>
        <end position="42"/>
    </location>
</feature>
<name>A0A0B2PZF1_GLYSO</name>
<dbReference type="EMBL" id="KN662851">
    <property type="protein sequence ID" value="KHN13059.1"/>
    <property type="molecule type" value="Genomic_DNA"/>
</dbReference>
<organism evidence="2">
    <name type="scientific">Glycine soja</name>
    <name type="common">Wild soybean</name>
    <dbReference type="NCBI Taxonomy" id="3848"/>
    <lineage>
        <taxon>Eukaryota</taxon>
        <taxon>Viridiplantae</taxon>
        <taxon>Streptophyta</taxon>
        <taxon>Embryophyta</taxon>
        <taxon>Tracheophyta</taxon>
        <taxon>Spermatophyta</taxon>
        <taxon>Magnoliopsida</taxon>
        <taxon>eudicotyledons</taxon>
        <taxon>Gunneridae</taxon>
        <taxon>Pentapetalae</taxon>
        <taxon>rosids</taxon>
        <taxon>fabids</taxon>
        <taxon>Fabales</taxon>
        <taxon>Fabaceae</taxon>
        <taxon>Papilionoideae</taxon>
        <taxon>50 kb inversion clade</taxon>
        <taxon>NPAAA clade</taxon>
        <taxon>indigoferoid/millettioid clade</taxon>
        <taxon>Phaseoleae</taxon>
        <taxon>Glycine</taxon>
        <taxon>Glycine subgen. Soja</taxon>
    </lineage>
</organism>
<dbReference type="AlphaFoldDB" id="A0A0B2PZF1"/>
<gene>
    <name evidence="2" type="ORF">glysoja_040598</name>
</gene>